<dbReference type="GO" id="GO:0005524">
    <property type="term" value="F:ATP binding"/>
    <property type="evidence" value="ECO:0007669"/>
    <property type="project" value="UniProtKB-KW"/>
</dbReference>
<dbReference type="PROSITE" id="PS00211">
    <property type="entry name" value="ABC_TRANSPORTER_1"/>
    <property type="match status" value="1"/>
</dbReference>
<dbReference type="Gene3D" id="3.40.50.300">
    <property type="entry name" value="P-loop containing nucleotide triphosphate hydrolases"/>
    <property type="match status" value="1"/>
</dbReference>
<dbReference type="SMART" id="SM00382">
    <property type="entry name" value="AAA"/>
    <property type="match status" value="1"/>
</dbReference>
<dbReference type="GO" id="GO:0015098">
    <property type="term" value="F:molybdate ion transmembrane transporter activity"/>
    <property type="evidence" value="ECO:0007669"/>
    <property type="project" value="InterPro"/>
</dbReference>
<feature type="domain" description="ABC transporter" evidence="4">
    <location>
        <begin position="1"/>
        <end position="233"/>
    </location>
</feature>
<dbReference type="InterPro" id="IPR003439">
    <property type="entry name" value="ABC_transporter-like_ATP-bd"/>
</dbReference>
<dbReference type="PROSITE" id="PS50893">
    <property type="entry name" value="ABC_TRANSPORTER_2"/>
    <property type="match status" value="1"/>
</dbReference>
<reference evidence="5" key="1">
    <citation type="submission" date="2018-06" db="EMBL/GenBank/DDBJ databases">
        <authorList>
            <person name="Zhirakovskaya E."/>
        </authorList>
    </citation>
    <scope>NUCLEOTIDE SEQUENCE</scope>
</reference>
<proteinExistence type="predicted"/>
<dbReference type="InterPro" id="IPR050334">
    <property type="entry name" value="Molybdenum_import_ModC"/>
</dbReference>
<dbReference type="GO" id="GO:0140359">
    <property type="term" value="F:ABC-type transporter activity"/>
    <property type="evidence" value="ECO:0007669"/>
    <property type="project" value="InterPro"/>
</dbReference>
<dbReference type="InterPro" id="IPR011868">
    <property type="entry name" value="ModC_ABC_ATP-bd"/>
</dbReference>
<gene>
    <name evidence="5" type="ORF">MNBD_ALPHA02-1833</name>
</gene>
<dbReference type="GO" id="GO:0016887">
    <property type="term" value="F:ATP hydrolysis activity"/>
    <property type="evidence" value="ECO:0007669"/>
    <property type="project" value="InterPro"/>
</dbReference>
<feature type="non-terminal residue" evidence="5">
    <location>
        <position position="347"/>
    </location>
</feature>
<dbReference type="InterPro" id="IPR027417">
    <property type="entry name" value="P-loop_NTPase"/>
</dbReference>
<dbReference type="PANTHER" id="PTHR43514:SF10">
    <property type="entry name" value="MOLYBDENUM IMPORT ATP-BINDING PROTEIN MODC 2"/>
    <property type="match status" value="1"/>
</dbReference>
<name>A0A3B0SDQ5_9ZZZZ</name>
<sequence length="347" mass="38555">MTETDIAIKFSYPGFDLDVRFPLPTRGISGLFGPSGSGKTTLIRCLAGLERPASARIYVGGTIWQSEDIFLPPHKRRLGLVFQDVRLFDHLNVKGNLLFGYNRTAPEDRKIKLEDVLKILALEPLLDKRPEKLSGGEAQRVAIGRALLTSPALLLMDEPLAALGEQHKKDILPYLKKLPRKFGIPLLYVSHDFEEMAALTQHMICLNRGKIQAQGNWLNVAAELPHVMNRWAPNNILEGETHRSGEFRLVDGQIVKMPCPPSPVRLVINARDISLLRNPPADHAGDALLKGKVTEIMEIGGGKNIIRISLAGQEIHAVLGAQSRKESWICPGNDVYMIINRIKTEII</sequence>
<dbReference type="InterPro" id="IPR017871">
    <property type="entry name" value="ABC_transporter-like_CS"/>
</dbReference>
<dbReference type="GO" id="GO:0016020">
    <property type="term" value="C:membrane"/>
    <property type="evidence" value="ECO:0007669"/>
    <property type="project" value="InterPro"/>
</dbReference>
<dbReference type="NCBIfam" id="TIGR02142">
    <property type="entry name" value="modC_ABC"/>
    <property type="match status" value="1"/>
</dbReference>
<dbReference type="PANTHER" id="PTHR43514">
    <property type="entry name" value="ABC TRANSPORTER I FAMILY MEMBER 10"/>
    <property type="match status" value="1"/>
</dbReference>
<dbReference type="SUPFAM" id="SSF52540">
    <property type="entry name" value="P-loop containing nucleoside triphosphate hydrolases"/>
    <property type="match status" value="1"/>
</dbReference>
<evidence type="ECO:0000256" key="2">
    <source>
        <dbReference type="ARBA" id="ARBA00022741"/>
    </source>
</evidence>
<dbReference type="InterPro" id="IPR003593">
    <property type="entry name" value="AAA+_ATPase"/>
</dbReference>
<evidence type="ECO:0000313" key="5">
    <source>
        <dbReference type="EMBL" id="VAV94453.1"/>
    </source>
</evidence>
<dbReference type="Pfam" id="PF00005">
    <property type="entry name" value="ABC_tran"/>
    <property type="match status" value="1"/>
</dbReference>
<keyword evidence="2" id="KW-0547">Nucleotide-binding</keyword>
<dbReference type="EMBL" id="UOED01000090">
    <property type="protein sequence ID" value="VAV94453.1"/>
    <property type="molecule type" value="Genomic_DNA"/>
</dbReference>
<evidence type="ECO:0000256" key="1">
    <source>
        <dbReference type="ARBA" id="ARBA00022448"/>
    </source>
</evidence>
<accession>A0A3B0SDQ5</accession>
<dbReference type="InterPro" id="IPR008995">
    <property type="entry name" value="Mo/tungstate-bd_C_term_dom"/>
</dbReference>
<evidence type="ECO:0000259" key="4">
    <source>
        <dbReference type="PROSITE" id="PS50893"/>
    </source>
</evidence>
<protein>
    <submittedName>
        <fullName evidence="5">Molybdenum ABC transporter ATP-binding protein ModC</fullName>
    </submittedName>
</protein>
<evidence type="ECO:0000256" key="3">
    <source>
        <dbReference type="ARBA" id="ARBA00022840"/>
    </source>
</evidence>
<dbReference type="SUPFAM" id="SSF50331">
    <property type="entry name" value="MOP-like"/>
    <property type="match status" value="1"/>
</dbReference>
<keyword evidence="1" id="KW-0813">Transport</keyword>
<keyword evidence="3 5" id="KW-0067">ATP-binding</keyword>
<organism evidence="5">
    <name type="scientific">hydrothermal vent metagenome</name>
    <dbReference type="NCBI Taxonomy" id="652676"/>
    <lineage>
        <taxon>unclassified sequences</taxon>
        <taxon>metagenomes</taxon>
        <taxon>ecological metagenomes</taxon>
    </lineage>
</organism>
<dbReference type="AlphaFoldDB" id="A0A3B0SDQ5"/>